<dbReference type="Proteomes" id="UP000293291">
    <property type="component" value="Unassembled WGS sequence"/>
</dbReference>
<evidence type="ECO:0000313" key="4">
    <source>
        <dbReference type="EMBL" id="RYB99927.1"/>
    </source>
</evidence>
<keyword evidence="2" id="KW-0812">Transmembrane</keyword>
<keyword evidence="2" id="KW-1133">Transmembrane helix</keyword>
<feature type="compositionally biased region" description="Basic and acidic residues" evidence="1">
    <location>
        <begin position="1"/>
        <end position="18"/>
    </location>
</feature>
<protein>
    <submittedName>
        <fullName evidence="4">Pilus assembly protein</fullName>
    </submittedName>
</protein>
<sequence length="174" mass="18007">MGDGHPDDRDRRRRPDALRRRRAARTPRAGVLDGERLKDVSRPARADERGSAVVDFVLVLLVLLPLVVGILQLALVLHVRNTIASAAAEGARHAAVAGSSAPAGQAKVDELVDGALSGDFVRSVTVRPTIVGGAPGYEAVVEADIGLLGLKALGGVQVRVEGHAIAEQAAGATP</sequence>
<gene>
    <name evidence="4" type="ORF">EUA07_15695</name>
</gene>
<comment type="caution">
    <text evidence="4">The sequence shown here is derived from an EMBL/GenBank/DDBJ whole genome shotgun (WGS) entry which is preliminary data.</text>
</comment>
<dbReference type="EMBL" id="SDWU01000017">
    <property type="protein sequence ID" value="RYB99927.1"/>
    <property type="molecule type" value="Genomic_DNA"/>
</dbReference>
<proteinExistence type="predicted"/>
<name>A0A4Q2SA15_9ACTN</name>
<accession>A0A4Q2SA15</accession>
<dbReference type="OrthoDB" id="3790458at2"/>
<dbReference type="InterPro" id="IPR012495">
    <property type="entry name" value="TadE-like_dom"/>
</dbReference>
<evidence type="ECO:0000256" key="2">
    <source>
        <dbReference type="SAM" id="Phobius"/>
    </source>
</evidence>
<feature type="transmembrane region" description="Helical" evidence="2">
    <location>
        <begin position="56"/>
        <end position="77"/>
    </location>
</feature>
<keyword evidence="2" id="KW-0472">Membrane</keyword>
<evidence type="ECO:0000256" key="1">
    <source>
        <dbReference type="SAM" id="MobiDB-lite"/>
    </source>
</evidence>
<organism evidence="4 5">
    <name type="scientific">Nocardioides ganghwensis</name>
    <dbReference type="NCBI Taxonomy" id="252230"/>
    <lineage>
        <taxon>Bacteria</taxon>
        <taxon>Bacillati</taxon>
        <taxon>Actinomycetota</taxon>
        <taxon>Actinomycetes</taxon>
        <taxon>Propionibacteriales</taxon>
        <taxon>Nocardioidaceae</taxon>
        <taxon>Nocardioides</taxon>
    </lineage>
</organism>
<feature type="region of interest" description="Disordered" evidence="1">
    <location>
        <begin position="1"/>
        <end position="36"/>
    </location>
</feature>
<keyword evidence="5" id="KW-1185">Reference proteome</keyword>
<feature type="domain" description="TadE-like" evidence="3">
    <location>
        <begin position="50"/>
        <end position="92"/>
    </location>
</feature>
<evidence type="ECO:0000259" key="3">
    <source>
        <dbReference type="Pfam" id="PF07811"/>
    </source>
</evidence>
<dbReference type="Pfam" id="PF07811">
    <property type="entry name" value="TadE"/>
    <property type="match status" value="1"/>
</dbReference>
<evidence type="ECO:0000313" key="5">
    <source>
        <dbReference type="Proteomes" id="UP000293291"/>
    </source>
</evidence>
<dbReference type="AlphaFoldDB" id="A0A4Q2SA15"/>
<reference evidence="4 5" key="1">
    <citation type="submission" date="2019-01" db="EMBL/GenBank/DDBJ databases">
        <title>Novel species of Nocardioides.</title>
        <authorList>
            <person name="Liu Q."/>
            <person name="Xin Y.-H."/>
        </authorList>
    </citation>
    <scope>NUCLEOTIDE SEQUENCE [LARGE SCALE GENOMIC DNA]</scope>
    <source>
        <strain evidence="4 5">CGMCC 4.6875</strain>
    </source>
</reference>